<dbReference type="PANTHER" id="PTHR45947">
    <property type="entry name" value="SULFOQUINOVOSYL TRANSFERASE SQD2"/>
    <property type="match status" value="1"/>
</dbReference>
<name>A0ABQ0K2D5_9BACT</name>
<dbReference type="Gene3D" id="3.40.50.2000">
    <property type="entry name" value="Glycogen Phosphorylase B"/>
    <property type="match status" value="1"/>
</dbReference>
<organism evidence="1 2">
    <name type="scientific">Candidatus Brocadia sinica JPN1</name>
    <dbReference type="NCBI Taxonomy" id="1197129"/>
    <lineage>
        <taxon>Bacteria</taxon>
        <taxon>Pseudomonadati</taxon>
        <taxon>Planctomycetota</taxon>
        <taxon>Candidatus Brocadiia</taxon>
        <taxon>Candidatus Brocadiales</taxon>
        <taxon>Candidatus Brocadiaceae</taxon>
        <taxon>Candidatus Brocadia</taxon>
    </lineage>
</organism>
<dbReference type="PANTHER" id="PTHR45947:SF3">
    <property type="entry name" value="SULFOQUINOVOSYL TRANSFERASE SQD2"/>
    <property type="match status" value="1"/>
</dbReference>
<gene>
    <name evidence="1" type="ORF">BROSI_A3614</name>
</gene>
<dbReference type="SUPFAM" id="SSF53756">
    <property type="entry name" value="UDP-Glycosyltransferase/glycogen phosphorylase"/>
    <property type="match status" value="1"/>
</dbReference>
<keyword evidence="2" id="KW-1185">Reference proteome</keyword>
<reference evidence="2" key="1">
    <citation type="journal article" date="2015" name="Genome Announc.">
        <title>Draft Genome Sequence of an Anaerobic Ammonium-Oxidizing Bacterium, "Candidatus Brocadia sinica".</title>
        <authorList>
            <person name="Oshiki M."/>
            <person name="Shinyako-Hata K."/>
            <person name="Satoh H."/>
            <person name="Okabe S."/>
        </authorList>
    </citation>
    <scope>NUCLEOTIDE SEQUENCE [LARGE SCALE GENOMIC DNA]</scope>
    <source>
        <strain evidence="2">JPN1</strain>
    </source>
</reference>
<evidence type="ECO:0000313" key="2">
    <source>
        <dbReference type="Proteomes" id="UP000032309"/>
    </source>
</evidence>
<dbReference type="Pfam" id="PF13692">
    <property type="entry name" value="Glyco_trans_1_4"/>
    <property type="match status" value="1"/>
</dbReference>
<evidence type="ECO:0000313" key="1">
    <source>
        <dbReference type="EMBL" id="GAN35068.1"/>
    </source>
</evidence>
<dbReference type="RefSeq" id="WP_052565035.1">
    <property type="nucleotide sequence ID" value="NZ_BAFN01000001.1"/>
</dbReference>
<accession>A0ABQ0K2D5</accession>
<proteinExistence type="predicted"/>
<sequence length="310" mass="35734">MLQTDGIWAVPNLTIFNDYSIPHEVIGKWIDDNAIDAVIFNEEYDWSLVDFCKKKGTKVITYLDYYKDDWKPYMYLYDTVLCSTKRTFNLVKDFCNAYYVGWGIDTELFKPLNNDEEKYTFFHNAGWLGINYRKMTPAVILAFDAISRHNPDVTLFIHAQAEPEKLPPQIVNIVHNNTRITYHVETVPAPGLYHKGSILVFPSKLEGLGLPLLEGMACGLPAIATDAPPMNEFVQDDYNGLLVKVAQRLTRQDNIAFPEEIVDMNDLVFKMDYLIKNPELVYKMQNNARNSVNNYNTFSKKVYEVINNVQ</sequence>
<dbReference type="Proteomes" id="UP000032309">
    <property type="component" value="Unassembled WGS sequence"/>
</dbReference>
<comment type="caution">
    <text evidence="1">The sequence shown here is derived from an EMBL/GenBank/DDBJ whole genome shotgun (WGS) entry which is preliminary data.</text>
</comment>
<dbReference type="EMBL" id="BAFN01000001">
    <property type="protein sequence ID" value="GAN35068.1"/>
    <property type="molecule type" value="Genomic_DNA"/>
</dbReference>
<dbReference type="InterPro" id="IPR050194">
    <property type="entry name" value="Glycosyltransferase_grp1"/>
</dbReference>
<protein>
    <submittedName>
        <fullName evidence="1">Glycosyltransferase group 1</fullName>
    </submittedName>
</protein>